<protein>
    <recommendedName>
        <fullName evidence="2">Class I SAM-dependent methyltransferase</fullName>
    </recommendedName>
</protein>
<dbReference type="EMBL" id="LAZR01027705">
    <property type="protein sequence ID" value="KKL64888.1"/>
    <property type="molecule type" value="Genomic_DNA"/>
</dbReference>
<reference evidence="1" key="1">
    <citation type="journal article" date="2015" name="Nature">
        <title>Complex archaea that bridge the gap between prokaryotes and eukaryotes.</title>
        <authorList>
            <person name="Spang A."/>
            <person name="Saw J.H."/>
            <person name="Jorgensen S.L."/>
            <person name="Zaremba-Niedzwiedzka K."/>
            <person name="Martijn J."/>
            <person name="Lind A.E."/>
            <person name="van Eijk R."/>
            <person name="Schleper C."/>
            <person name="Guy L."/>
            <person name="Ettema T.J."/>
        </authorList>
    </citation>
    <scope>NUCLEOTIDE SEQUENCE</scope>
</reference>
<accession>A0A0F9DSS7</accession>
<dbReference type="AlphaFoldDB" id="A0A0F9DSS7"/>
<gene>
    <name evidence="1" type="ORF">LCGC14_2160470</name>
</gene>
<dbReference type="Gene3D" id="3.40.50.150">
    <property type="entry name" value="Vaccinia Virus protein VP39"/>
    <property type="match status" value="1"/>
</dbReference>
<comment type="caution">
    <text evidence="1">The sequence shown here is derived from an EMBL/GenBank/DDBJ whole genome shotgun (WGS) entry which is preliminary data.</text>
</comment>
<proteinExistence type="predicted"/>
<dbReference type="InterPro" id="IPR029063">
    <property type="entry name" value="SAM-dependent_MTases_sf"/>
</dbReference>
<name>A0A0F9DSS7_9ZZZZ</name>
<dbReference type="SUPFAM" id="SSF53335">
    <property type="entry name" value="S-adenosyl-L-methionine-dependent methyltransferases"/>
    <property type="match status" value="1"/>
</dbReference>
<evidence type="ECO:0000313" key="1">
    <source>
        <dbReference type="EMBL" id="KKL64888.1"/>
    </source>
</evidence>
<evidence type="ECO:0008006" key="2">
    <source>
        <dbReference type="Google" id="ProtNLM"/>
    </source>
</evidence>
<sequence>MIEKLIGKIIDKLLIAEIIGKLLSPKIIKKIVRDIKDSIYGENFLKPTENLLGFHGDQYLMNLVNFFLLESSNYVETGARRGVTLKYVADGYKHLNLFSCEPNEEYFSIAEMKLKSDNKCKIYNEKSQSFIPKILDEMDLNNLTFFFLDAHGKGYKWPLRQEIEQITERLNRAIILIDDFKVPNNPQYEHDVYDGQECKISFIKDKLNSNRKYKFIYPKYKIQTSNYKHFTGYIIILMGINVEEMNIPRQLFENFSITKK</sequence>
<organism evidence="1">
    <name type="scientific">marine sediment metagenome</name>
    <dbReference type="NCBI Taxonomy" id="412755"/>
    <lineage>
        <taxon>unclassified sequences</taxon>
        <taxon>metagenomes</taxon>
        <taxon>ecological metagenomes</taxon>
    </lineage>
</organism>